<dbReference type="OrthoDB" id="406505at2759"/>
<dbReference type="AlphaFoldDB" id="A0A3E2HBN8"/>
<feature type="chain" id="PRO_5017546635" description="RlpA-like protein double-psi beta-barrel domain-containing protein" evidence="2">
    <location>
        <begin position="20"/>
        <end position="147"/>
    </location>
</feature>
<dbReference type="CDD" id="cd22191">
    <property type="entry name" value="DPBB_RlpA_EXP_N-like"/>
    <property type="match status" value="1"/>
</dbReference>
<evidence type="ECO:0000313" key="3">
    <source>
        <dbReference type="EMBL" id="RFU30824.1"/>
    </source>
</evidence>
<sequence>MFAKVSVLALMAIAGFTNSLPTAELERRITHDGEATVNPNPTGALGSCGIDSPDSSLTVAISDFWMQSESPSPYCGRKIQLTNTGPTTDNSIGGRGNVVVVTVEDTCVGCDENHLDLSVAAWESLTNNAAYSVVGISWNFCNVDGQC</sequence>
<evidence type="ECO:0000256" key="1">
    <source>
        <dbReference type="ARBA" id="ARBA00022729"/>
    </source>
</evidence>
<evidence type="ECO:0000256" key="2">
    <source>
        <dbReference type="SAM" id="SignalP"/>
    </source>
</evidence>
<dbReference type="InterPro" id="IPR036908">
    <property type="entry name" value="RlpA-like_sf"/>
</dbReference>
<dbReference type="InterPro" id="IPR051477">
    <property type="entry name" value="Expansin_CellWall"/>
</dbReference>
<dbReference type="SUPFAM" id="SSF50685">
    <property type="entry name" value="Barwin-like endoglucanases"/>
    <property type="match status" value="1"/>
</dbReference>
<accession>A0A3E2HBN8</accession>
<organism evidence="3 4">
    <name type="scientific">Scytalidium lignicola</name>
    <name type="common">Hyphomycete</name>
    <dbReference type="NCBI Taxonomy" id="5539"/>
    <lineage>
        <taxon>Eukaryota</taxon>
        <taxon>Fungi</taxon>
        <taxon>Dikarya</taxon>
        <taxon>Ascomycota</taxon>
        <taxon>Pezizomycotina</taxon>
        <taxon>Leotiomycetes</taxon>
        <taxon>Leotiomycetes incertae sedis</taxon>
        <taxon>Scytalidium</taxon>
    </lineage>
</organism>
<reference evidence="3 4" key="1">
    <citation type="submission" date="2018-05" db="EMBL/GenBank/DDBJ databases">
        <title>Draft genome sequence of Scytalidium lignicola DSM 105466, a ubiquitous saprotrophic fungus.</title>
        <authorList>
            <person name="Buettner E."/>
            <person name="Gebauer A.M."/>
            <person name="Hofrichter M."/>
            <person name="Liers C."/>
            <person name="Kellner H."/>
        </authorList>
    </citation>
    <scope>NUCLEOTIDE SEQUENCE [LARGE SCALE GENOMIC DNA]</scope>
    <source>
        <strain evidence="3 4">DSM 105466</strain>
    </source>
</reference>
<keyword evidence="1 2" id="KW-0732">Signal</keyword>
<dbReference type="EMBL" id="NCSJ02000090">
    <property type="protein sequence ID" value="RFU30824.1"/>
    <property type="molecule type" value="Genomic_DNA"/>
</dbReference>
<name>A0A3E2HBN8_SCYLI</name>
<dbReference type="PANTHER" id="PTHR31836">
    <property type="match status" value="1"/>
</dbReference>
<keyword evidence="4" id="KW-1185">Reference proteome</keyword>
<dbReference type="Proteomes" id="UP000258309">
    <property type="component" value="Unassembled WGS sequence"/>
</dbReference>
<proteinExistence type="predicted"/>
<feature type="non-terminal residue" evidence="3">
    <location>
        <position position="147"/>
    </location>
</feature>
<protein>
    <recommendedName>
        <fullName evidence="5">RlpA-like protein double-psi beta-barrel domain-containing protein</fullName>
    </recommendedName>
</protein>
<dbReference type="STRING" id="5539.A0A3E2HBN8"/>
<evidence type="ECO:0008006" key="5">
    <source>
        <dbReference type="Google" id="ProtNLM"/>
    </source>
</evidence>
<feature type="non-terminal residue" evidence="3">
    <location>
        <position position="1"/>
    </location>
</feature>
<feature type="signal peptide" evidence="2">
    <location>
        <begin position="1"/>
        <end position="19"/>
    </location>
</feature>
<dbReference type="Gene3D" id="2.40.40.10">
    <property type="entry name" value="RlpA-like domain"/>
    <property type="match status" value="1"/>
</dbReference>
<comment type="caution">
    <text evidence="3">The sequence shown here is derived from an EMBL/GenBank/DDBJ whole genome shotgun (WGS) entry which is preliminary data.</text>
</comment>
<evidence type="ECO:0000313" key="4">
    <source>
        <dbReference type="Proteomes" id="UP000258309"/>
    </source>
</evidence>
<gene>
    <name evidence="3" type="ORF">B7463_g5477</name>
</gene>
<dbReference type="PANTHER" id="PTHR31836:SF28">
    <property type="entry name" value="SRCR DOMAIN-CONTAINING PROTEIN-RELATED"/>
    <property type="match status" value="1"/>
</dbReference>